<reference evidence="2 3" key="1">
    <citation type="journal article" date="2016" name="Nat. Commun.">
        <title>Thousands of microbial genomes shed light on interconnected biogeochemical processes in an aquifer system.</title>
        <authorList>
            <person name="Anantharaman K."/>
            <person name="Brown C.T."/>
            <person name="Hug L.A."/>
            <person name="Sharon I."/>
            <person name="Castelle C.J."/>
            <person name="Probst A.J."/>
            <person name="Thomas B.C."/>
            <person name="Singh A."/>
            <person name="Wilkins M.J."/>
            <person name="Karaoz U."/>
            <person name="Brodie E.L."/>
            <person name="Williams K.H."/>
            <person name="Hubbard S.S."/>
            <person name="Banfield J.F."/>
        </authorList>
    </citation>
    <scope>NUCLEOTIDE SEQUENCE [LARGE SCALE GENOMIC DNA]</scope>
</reference>
<protein>
    <submittedName>
        <fullName evidence="2">Uncharacterized protein</fullName>
    </submittedName>
</protein>
<comment type="caution">
    <text evidence="2">The sequence shown here is derived from an EMBL/GenBank/DDBJ whole genome shotgun (WGS) entry which is preliminary data.</text>
</comment>
<feature type="compositionally biased region" description="Polar residues" evidence="1">
    <location>
        <begin position="66"/>
        <end position="75"/>
    </location>
</feature>
<name>A0A1G2LQE7_9BACT</name>
<dbReference type="EMBL" id="MHQZ01000023">
    <property type="protein sequence ID" value="OHA13827.1"/>
    <property type="molecule type" value="Genomic_DNA"/>
</dbReference>
<evidence type="ECO:0000313" key="3">
    <source>
        <dbReference type="Proteomes" id="UP000178302"/>
    </source>
</evidence>
<organism evidence="2 3">
    <name type="scientific">Candidatus Tagabacteria bacterium RIFCSPLOWO2_01_FULL_39_11</name>
    <dbReference type="NCBI Taxonomy" id="1802295"/>
    <lineage>
        <taxon>Bacteria</taxon>
        <taxon>Candidatus Tagaibacteriota</taxon>
    </lineage>
</organism>
<accession>A0A1G2LQE7</accession>
<dbReference type="AlphaFoldDB" id="A0A1G2LQE7"/>
<evidence type="ECO:0000256" key="1">
    <source>
        <dbReference type="SAM" id="MobiDB-lite"/>
    </source>
</evidence>
<sequence>MWSFLSAIFNKIASVAVAVLVAAGLVSAPLPPVSEAPVAATSSQEIVQETALSQPEKEEKPVVSTAAHSASSGQAKTEKAEIEEKLAQTAQLLEALKKASPPPAPSPTPQYFTTPTGITLDKFGNPVNTSGSISGSPAPATAPLPQGTFRLPNGALVDANGNIIQPAPPSTNTTSNQTSSSDNYALGSTINLSRNTLTTIDFNSNLDCEALSLSSADIKKCQLYRASKGDYNWSITD</sequence>
<gene>
    <name evidence="2" type="ORF">A2909_00905</name>
</gene>
<dbReference type="Proteomes" id="UP000178302">
    <property type="component" value="Unassembled WGS sequence"/>
</dbReference>
<feature type="region of interest" description="Disordered" evidence="1">
    <location>
        <begin position="50"/>
        <end position="78"/>
    </location>
</feature>
<evidence type="ECO:0000313" key="2">
    <source>
        <dbReference type="EMBL" id="OHA13827.1"/>
    </source>
</evidence>
<proteinExistence type="predicted"/>